<dbReference type="PROSITE" id="PS00094">
    <property type="entry name" value="C5_MTASE_1"/>
    <property type="match status" value="1"/>
</dbReference>
<dbReference type="InterPro" id="IPR001525">
    <property type="entry name" value="C5_MeTfrase"/>
</dbReference>
<keyword evidence="4 8" id="KW-0949">S-adenosyl-L-methionine</keyword>
<keyword evidence="7" id="KW-0862">Zinc</keyword>
<protein>
    <recommendedName>
        <fullName evidence="1">DNA (cytosine-5-)-methyltransferase</fullName>
        <ecNumber evidence="1">2.1.1.37</ecNumber>
    </recommendedName>
</protein>
<reference evidence="11 12" key="1">
    <citation type="submission" date="2022-07" db="EMBL/GenBank/DDBJ databases">
        <title>Genome-wide signatures of adaptation to extreme environments.</title>
        <authorList>
            <person name="Cho C.H."/>
            <person name="Yoon H.S."/>
        </authorList>
    </citation>
    <scope>NUCLEOTIDE SEQUENCE [LARGE SCALE GENOMIC DNA]</scope>
    <source>
        <strain evidence="11 12">DBV 063 E5</strain>
    </source>
</reference>
<evidence type="ECO:0000259" key="10">
    <source>
        <dbReference type="SMART" id="SM00249"/>
    </source>
</evidence>
<organism evidence="11 12">
    <name type="scientific">Cyanidium caldarium</name>
    <name type="common">Red alga</name>
    <dbReference type="NCBI Taxonomy" id="2771"/>
    <lineage>
        <taxon>Eukaryota</taxon>
        <taxon>Rhodophyta</taxon>
        <taxon>Bangiophyceae</taxon>
        <taxon>Cyanidiales</taxon>
        <taxon>Cyanidiaceae</taxon>
        <taxon>Cyanidium</taxon>
    </lineage>
</organism>
<dbReference type="GO" id="GO:0032259">
    <property type="term" value="P:methylation"/>
    <property type="evidence" value="ECO:0007669"/>
    <property type="project" value="UniProtKB-KW"/>
</dbReference>
<evidence type="ECO:0000256" key="9">
    <source>
        <dbReference type="SAM" id="MobiDB-lite"/>
    </source>
</evidence>
<keyword evidence="2 8" id="KW-0489">Methyltransferase</keyword>
<evidence type="ECO:0000256" key="7">
    <source>
        <dbReference type="ARBA" id="ARBA00022833"/>
    </source>
</evidence>
<feature type="compositionally biased region" description="Gly residues" evidence="9">
    <location>
        <begin position="634"/>
        <end position="646"/>
    </location>
</feature>
<dbReference type="PANTHER" id="PTHR23068:SF25">
    <property type="entry name" value="DNA (CYTOSINE-5)-METHYLTRANSFERASE DRM2"/>
    <property type="match status" value="1"/>
</dbReference>
<evidence type="ECO:0000256" key="6">
    <source>
        <dbReference type="ARBA" id="ARBA00022771"/>
    </source>
</evidence>
<accession>A0AAV9IY87</accession>
<dbReference type="EMBL" id="JANCYW010000010">
    <property type="protein sequence ID" value="KAK4537055.1"/>
    <property type="molecule type" value="Genomic_DNA"/>
</dbReference>
<feature type="region of interest" description="Disordered" evidence="9">
    <location>
        <begin position="626"/>
        <end position="654"/>
    </location>
</feature>
<dbReference type="Proteomes" id="UP001301350">
    <property type="component" value="Unassembled WGS sequence"/>
</dbReference>
<comment type="caution">
    <text evidence="11">The sequence shown here is derived from an EMBL/GenBank/DDBJ whole genome shotgun (WGS) entry which is preliminary data.</text>
</comment>
<evidence type="ECO:0000256" key="4">
    <source>
        <dbReference type="ARBA" id="ARBA00022691"/>
    </source>
</evidence>
<dbReference type="InterPro" id="IPR029063">
    <property type="entry name" value="SAM-dependent_MTases_sf"/>
</dbReference>
<gene>
    <name evidence="11" type="ORF">CDCA_CDCA10G3080</name>
</gene>
<comment type="similarity">
    <text evidence="8">Belongs to the class I-like SAM-binding methyltransferase superfamily. C5-methyltransferase family.</text>
</comment>
<evidence type="ECO:0000313" key="11">
    <source>
        <dbReference type="EMBL" id="KAK4537055.1"/>
    </source>
</evidence>
<dbReference type="GO" id="GO:0008270">
    <property type="term" value="F:zinc ion binding"/>
    <property type="evidence" value="ECO:0007669"/>
    <property type="project" value="UniProtKB-KW"/>
</dbReference>
<dbReference type="EC" id="2.1.1.37" evidence="1"/>
<keyword evidence="3 8" id="KW-0808">Transferase</keyword>
<keyword evidence="6" id="KW-0863">Zinc-finger</keyword>
<dbReference type="SUPFAM" id="SSF53335">
    <property type="entry name" value="S-adenosyl-L-methionine-dependent methyltransferases"/>
    <property type="match status" value="1"/>
</dbReference>
<dbReference type="PANTHER" id="PTHR23068">
    <property type="entry name" value="DNA CYTOSINE-5- -METHYLTRANSFERASE 3-RELATED"/>
    <property type="match status" value="1"/>
</dbReference>
<evidence type="ECO:0000256" key="2">
    <source>
        <dbReference type="ARBA" id="ARBA00022603"/>
    </source>
</evidence>
<dbReference type="Pfam" id="PF00145">
    <property type="entry name" value="DNA_methylase"/>
    <property type="match status" value="1"/>
</dbReference>
<evidence type="ECO:0000256" key="1">
    <source>
        <dbReference type="ARBA" id="ARBA00011975"/>
    </source>
</evidence>
<feature type="domain" description="Zinc finger PHD-type" evidence="10">
    <location>
        <begin position="195"/>
        <end position="264"/>
    </location>
</feature>
<proteinExistence type="inferred from homology"/>
<dbReference type="InterPro" id="IPR018117">
    <property type="entry name" value="C5_DNA_meth_AS"/>
</dbReference>
<dbReference type="InterPro" id="IPR011011">
    <property type="entry name" value="Znf_FYVE_PHD"/>
</dbReference>
<dbReference type="GO" id="GO:0003886">
    <property type="term" value="F:DNA (cytosine-5-)-methyltransferase activity"/>
    <property type="evidence" value="ECO:0007669"/>
    <property type="project" value="UniProtKB-EC"/>
</dbReference>
<evidence type="ECO:0000256" key="5">
    <source>
        <dbReference type="ARBA" id="ARBA00022723"/>
    </source>
</evidence>
<dbReference type="InterPro" id="IPR013083">
    <property type="entry name" value="Znf_RING/FYVE/PHD"/>
</dbReference>
<evidence type="ECO:0000256" key="8">
    <source>
        <dbReference type="PROSITE-ProRule" id="PRU01016"/>
    </source>
</evidence>
<dbReference type="SMART" id="SM00249">
    <property type="entry name" value="PHD"/>
    <property type="match status" value="1"/>
</dbReference>
<dbReference type="InterPro" id="IPR050390">
    <property type="entry name" value="C5-Methyltransferase"/>
</dbReference>
<dbReference type="Gene3D" id="3.40.50.150">
    <property type="entry name" value="Vaccinia Virus protein VP39"/>
    <property type="match status" value="1"/>
</dbReference>
<dbReference type="GO" id="GO:0005634">
    <property type="term" value="C:nucleus"/>
    <property type="evidence" value="ECO:0007669"/>
    <property type="project" value="TreeGrafter"/>
</dbReference>
<keyword evidence="12" id="KW-1185">Reference proteome</keyword>
<dbReference type="AlphaFoldDB" id="A0AAV9IY87"/>
<evidence type="ECO:0000313" key="12">
    <source>
        <dbReference type="Proteomes" id="UP001301350"/>
    </source>
</evidence>
<keyword evidence="5" id="KW-0479">Metal-binding</keyword>
<dbReference type="SUPFAM" id="SSF57903">
    <property type="entry name" value="FYVE/PHD zinc finger"/>
    <property type="match status" value="1"/>
</dbReference>
<feature type="active site" evidence="8">
    <location>
        <position position="386"/>
    </location>
</feature>
<sequence>MTSERIAVGTTALSSPTPALDTLPPADALDASVQSVLPTPEDFAGDACILCESRGQLVVCSGADAFRCRGCVCEACCDRFGWPWAEYTRAENAVAFTCPRCVSDGAAVASDGSIVCAADLATVASDPVTVLSGAVAARHLQRLAMARAFYRCCKRARIDTVDSFRRPADECGMFAAHPWVRGGLTVDDADGNHTACQVCSRAGGIMLLCDGCPAAFHMPTCLPPAVDIAAGHLRIQLPMTSVTADTASFPPPSHRDLWLCAVCRLHRHRLPPASDTHAPPPLGSLTDLFASGGRHAPWHWPCARFSGPRLVVLSLFDGIAAARLALQLLGVPARFIHYYASEIDRDALTVAADRFPDIRQLGRVESIGSRDDIPDAVDLLVGGSPCTTLSGLGKRAGLYCGPSTLFFEFVRVKRALRPRFYLFENVSSMRAVDKQCIRAFLTDDAAEPCYFAELDASRVTASLRRRIYIANYRLPAGDAAIVDRGIALQDVLDDPQCSVAESRKAFCITTNNSQGRPNDTRFNVISVPGRGARRGLSIHEAERCLGFPTDYTAALQSTATGSVFARRWRLVGNSFAAPMIAELLRPVVRASVVAAAITRDDEKGGGDAGGIVAPIRVTLQVQASTDTEHEHRCGLGGGSGARGQGDGWPARAER</sequence>
<name>A0AAV9IY87_CYACA</name>
<evidence type="ECO:0000256" key="3">
    <source>
        <dbReference type="ARBA" id="ARBA00022679"/>
    </source>
</evidence>
<dbReference type="PROSITE" id="PS51679">
    <property type="entry name" value="SAM_MT_C5"/>
    <property type="match status" value="1"/>
</dbReference>
<dbReference type="InterPro" id="IPR001965">
    <property type="entry name" value="Znf_PHD"/>
</dbReference>
<dbReference type="Gene3D" id="3.30.40.10">
    <property type="entry name" value="Zinc/RING finger domain, C3HC4 (zinc finger)"/>
    <property type="match status" value="1"/>
</dbReference>